<reference evidence="8" key="1">
    <citation type="submission" date="2021-04" db="EMBL/GenBank/DDBJ databases">
        <title>Isolation and polyphasic classification of algal microorganism.</title>
        <authorList>
            <person name="Wang S."/>
        </authorList>
    </citation>
    <scope>NUCLEOTIDE SEQUENCE</scope>
    <source>
        <strain evidence="8">720a</strain>
    </source>
</reference>
<dbReference type="Gene3D" id="3.40.980.10">
    <property type="entry name" value="MoaB/Mog-like domain"/>
    <property type="match status" value="1"/>
</dbReference>
<evidence type="ECO:0000313" key="9">
    <source>
        <dbReference type="Proteomes" id="UP000675284"/>
    </source>
</evidence>
<evidence type="ECO:0000256" key="2">
    <source>
        <dbReference type="ARBA" id="ARBA00005046"/>
    </source>
</evidence>
<comment type="pathway">
    <text evidence="2 6">Cofactor biosynthesis; molybdopterin biosynthesis.</text>
</comment>
<comment type="similarity">
    <text evidence="3 6">Belongs to the MoaB/Mog family.</text>
</comment>
<dbReference type="PANTHER" id="PTHR43232:SF2">
    <property type="entry name" value="MOLYBDENUM COFACTOR BIOSYNTHESIS PROTEIN B"/>
    <property type="match status" value="1"/>
</dbReference>
<organism evidence="8 9">
    <name type="scientific">Virgibacillus salarius</name>
    <dbReference type="NCBI Taxonomy" id="447199"/>
    <lineage>
        <taxon>Bacteria</taxon>
        <taxon>Bacillati</taxon>
        <taxon>Bacillota</taxon>
        <taxon>Bacilli</taxon>
        <taxon>Bacillales</taxon>
        <taxon>Bacillaceae</taxon>
        <taxon>Virgibacillus</taxon>
    </lineage>
</organism>
<name>A0A941DRP6_9BACI</name>
<dbReference type="FunFam" id="3.40.980.10:FF:000006">
    <property type="entry name" value="Molybdenum cofactor biosynthesis protein B"/>
    <property type="match status" value="1"/>
</dbReference>
<evidence type="ECO:0000256" key="3">
    <source>
        <dbReference type="ARBA" id="ARBA00006112"/>
    </source>
</evidence>
<dbReference type="PIRSF" id="PIRSF006443">
    <property type="entry name" value="MoaB"/>
    <property type="match status" value="1"/>
</dbReference>
<dbReference type="AlphaFoldDB" id="A0A941DRP6"/>
<sequence length="171" mass="18901">MSVKEHKRENHVVNCMILTISDTRTLETDMSGGLIEEQLKANGHWISVRDIIKDDRNDIQKIVTRACVNPGVEVIICNGGTGIADRDVTIEAIKELFTKEIPGFGEIFRMLSYKEDIGSAAILSRAVAGTRNQTVIFALPGSTGAVKLAMEKLIIPELSHIIHELRKESPH</sequence>
<comment type="function">
    <text evidence="1 6">May be involved in the biosynthesis of molybdopterin.</text>
</comment>
<keyword evidence="5 6" id="KW-0501">Molybdenum cofactor biosynthesis</keyword>
<dbReference type="EMBL" id="JAGSOT010000016">
    <property type="protein sequence ID" value="MBR7795834.1"/>
    <property type="molecule type" value="Genomic_DNA"/>
</dbReference>
<dbReference type="RefSeq" id="WP_026681441.1">
    <property type="nucleotide sequence ID" value="NZ_BAAACY010000053.1"/>
</dbReference>
<dbReference type="InterPro" id="IPR001453">
    <property type="entry name" value="MoaB/Mog_dom"/>
</dbReference>
<keyword evidence="9" id="KW-1185">Reference proteome</keyword>
<gene>
    <name evidence="8" type="ORF">KCX74_07225</name>
</gene>
<accession>A0A941DRP6</accession>
<evidence type="ECO:0000256" key="1">
    <source>
        <dbReference type="ARBA" id="ARBA00003487"/>
    </source>
</evidence>
<proteinExistence type="inferred from homology"/>
<dbReference type="InterPro" id="IPR036425">
    <property type="entry name" value="MoaB/Mog-like_dom_sf"/>
</dbReference>
<dbReference type="GO" id="GO:0006777">
    <property type="term" value="P:Mo-molybdopterin cofactor biosynthetic process"/>
    <property type="evidence" value="ECO:0007669"/>
    <property type="project" value="UniProtKB-UniRule"/>
</dbReference>
<evidence type="ECO:0000256" key="5">
    <source>
        <dbReference type="ARBA" id="ARBA00023150"/>
    </source>
</evidence>
<dbReference type="Pfam" id="PF00994">
    <property type="entry name" value="MoCF_biosynth"/>
    <property type="match status" value="1"/>
</dbReference>
<protein>
    <recommendedName>
        <fullName evidence="4 6">Molybdenum cofactor biosynthesis protein B</fullName>
    </recommendedName>
</protein>
<feature type="domain" description="MoaB/Mog" evidence="7">
    <location>
        <begin position="16"/>
        <end position="161"/>
    </location>
</feature>
<dbReference type="Proteomes" id="UP000675284">
    <property type="component" value="Unassembled WGS sequence"/>
</dbReference>
<evidence type="ECO:0000256" key="4">
    <source>
        <dbReference type="ARBA" id="ARBA00015262"/>
    </source>
</evidence>
<dbReference type="NCBIfam" id="TIGR00177">
    <property type="entry name" value="molyb_syn"/>
    <property type="match status" value="1"/>
</dbReference>
<dbReference type="InterPro" id="IPR012245">
    <property type="entry name" value="MoaB"/>
</dbReference>
<dbReference type="SMART" id="SM00852">
    <property type="entry name" value="MoCF_biosynth"/>
    <property type="match status" value="1"/>
</dbReference>
<dbReference type="GO" id="GO:0005829">
    <property type="term" value="C:cytosol"/>
    <property type="evidence" value="ECO:0007669"/>
    <property type="project" value="TreeGrafter"/>
</dbReference>
<evidence type="ECO:0000259" key="7">
    <source>
        <dbReference type="SMART" id="SM00852"/>
    </source>
</evidence>
<evidence type="ECO:0000256" key="6">
    <source>
        <dbReference type="PIRNR" id="PIRNR006443"/>
    </source>
</evidence>
<comment type="caution">
    <text evidence="8">The sequence shown here is derived from an EMBL/GenBank/DDBJ whole genome shotgun (WGS) entry which is preliminary data.</text>
</comment>
<evidence type="ECO:0000313" key="8">
    <source>
        <dbReference type="EMBL" id="MBR7795834.1"/>
    </source>
</evidence>
<dbReference type="CDD" id="cd00886">
    <property type="entry name" value="MogA_MoaB"/>
    <property type="match status" value="1"/>
</dbReference>
<dbReference type="PANTHER" id="PTHR43232">
    <property type="entry name" value="MOLYBDENUM COFACTOR BIOSYNTHESIS PROTEIN B"/>
    <property type="match status" value="1"/>
</dbReference>
<dbReference type="SUPFAM" id="SSF53218">
    <property type="entry name" value="Molybdenum cofactor biosynthesis proteins"/>
    <property type="match status" value="1"/>
</dbReference>